<proteinExistence type="predicted"/>
<feature type="compositionally biased region" description="Polar residues" evidence="2">
    <location>
        <begin position="362"/>
        <end position="377"/>
    </location>
</feature>
<feature type="domain" description="CCHC-type" evidence="3">
    <location>
        <begin position="17"/>
        <end position="32"/>
    </location>
</feature>
<dbReference type="SUPFAM" id="SSF57756">
    <property type="entry name" value="Retrovirus zinc finger-like domains"/>
    <property type="match status" value="1"/>
</dbReference>
<dbReference type="SMART" id="SM00343">
    <property type="entry name" value="ZnF_C2HC"/>
    <property type="match status" value="1"/>
</dbReference>
<dbReference type="OrthoDB" id="3550095at2759"/>
<dbReference type="Proteomes" id="UP000092177">
    <property type="component" value="Chromosome 10"/>
</dbReference>
<dbReference type="AlphaFoldDB" id="A0A1B7XR76"/>
<feature type="compositionally biased region" description="Pro residues" evidence="2">
    <location>
        <begin position="497"/>
        <end position="506"/>
    </location>
</feature>
<accession>A0A1B7XR76</accession>
<feature type="compositionally biased region" description="Basic and acidic residues" evidence="2">
    <location>
        <begin position="566"/>
        <end position="586"/>
    </location>
</feature>
<dbReference type="GO" id="GO:0008270">
    <property type="term" value="F:zinc ion binding"/>
    <property type="evidence" value="ECO:0007669"/>
    <property type="project" value="UniProtKB-KW"/>
</dbReference>
<dbReference type="PROSITE" id="PS50158">
    <property type="entry name" value="ZF_CCHC"/>
    <property type="match status" value="1"/>
</dbReference>
<dbReference type="GeneID" id="28872575"/>
<feature type="compositionally biased region" description="Basic and acidic residues" evidence="2">
    <location>
        <begin position="387"/>
        <end position="404"/>
    </location>
</feature>
<protein>
    <submittedName>
        <fullName evidence="4">Zinc knuckle</fullName>
    </submittedName>
</protein>
<sequence>MTDHAPGSGPATKEPSCINCGGTGHWAVACPEPVRAKPAGLSRRSTSTSHDHARGGDHQHGGRRPGAVVTKYPAPPTGNPIVTRYGPPPPGQPLAPPYPGPPQPYPSYPPPPNGYPPPPPGSYPGYPQYSTPPPPPAPPPGAYPPPSGPPVSSGPYHYPVPSQYGGSPPGPPGPPPPSYQPPPHYPSGGSYPPSYSPPSGYHPAPAPPSSSHYPPPYNSTSTSPGGYSSSTYGPPPVQPLYGAQPGPPPPPPSYAQPYGPPEPGYGPLPSLPAPPRTIPPRLPPGLPSGLPPIPPHRNQLPRDRHGRQRQGHNNRPDRSRKTNKHGNPKRDTSQPKSKMGGTKEKQVPARVESEPKVLKTTPVPSTTPESRHVNTVSEEGVDDDEADWKWEEEMIFKETDKPHQPDPIAKPLPGPEGYHDNIMLPPAWNATCIQSEFVTEENLVEFSRPVRETERFVSLQLDPAFWRSPVDSMIVKQQPEVRDKPITFKSVRLPGFPSLPPKPPTPENRDYRPMNSRKRTWEDSPYKSSLATGNQEGGEWADHRYKRHRGDSHSGYDTASPHNRRTREDSRTIDRYRSQKPDRIDSDPAQMLLKSLEDPHDAGPSRRHDGEKPSIRQDSGYYGSRHARHHTSTNSTREGGRTSPPSGTSPPERNPRGRNSSRSRSRSRRSPRRGSHSSQAESRPASRQSVASFASHGTEDSELSALEAELLGIAPKSKEGTEGKLGDHATKIRKRVQKVDSAYGRRW</sequence>
<evidence type="ECO:0000259" key="3">
    <source>
        <dbReference type="PROSITE" id="PS50158"/>
    </source>
</evidence>
<dbReference type="InterPro" id="IPR036875">
    <property type="entry name" value="Znf_CCHC_sf"/>
</dbReference>
<feature type="compositionally biased region" description="Pro residues" evidence="2">
    <location>
        <begin position="204"/>
        <end position="217"/>
    </location>
</feature>
<dbReference type="EMBL" id="LTAN01000010">
    <property type="protein sequence ID" value="OBR02268.1"/>
    <property type="molecule type" value="Genomic_DNA"/>
</dbReference>
<feature type="compositionally biased region" description="Basic and acidic residues" evidence="2">
    <location>
        <begin position="595"/>
        <end position="615"/>
    </location>
</feature>
<feature type="compositionally biased region" description="Low complexity" evidence="2">
    <location>
        <begin position="150"/>
        <end position="166"/>
    </location>
</feature>
<organism evidence="4 5">
    <name type="scientific">Colletotrichum higginsianum (strain IMI 349063)</name>
    <name type="common">Crucifer anthracnose fungus</name>
    <dbReference type="NCBI Taxonomy" id="759273"/>
    <lineage>
        <taxon>Eukaryota</taxon>
        <taxon>Fungi</taxon>
        <taxon>Dikarya</taxon>
        <taxon>Ascomycota</taxon>
        <taxon>Pezizomycotina</taxon>
        <taxon>Sordariomycetes</taxon>
        <taxon>Hypocreomycetidae</taxon>
        <taxon>Glomerellales</taxon>
        <taxon>Glomerellaceae</taxon>
        <taxon>Colletotrichum</taxon>
        <taxon>Colletotrichum destructivum species complex</taxon>
    </lineage>
</organism>
<name>A0A1B7XR76_COLHI</name>
<dbReference type="RefSeq" id="XP_018150786.1">
    <property type="nucleotide sequence ID" value="XM_018308468.1"/>
</dbReference>
<keyword evidence="1" id="KW-0863">Zinc-finger</keyword>
<feature type="compositionally biased region" description="Basic and acidic residues" evidence="2">
    <location>
        <begin position="341"/>
        <end position="357"/>
    </location>
</feature>
<feature type="compositionally biased region" description="Basic residues" evidence="2">
    <location>
        <begin position="659"/>
        <end position="675"/>
    </location>
</feature>
<evidence type="ECO:0000256" key="1">
    <source>
        <dbReference type="PROSITE-ProRule" id="PRU00047"/>
    </source>
</evidence>
<dbReference type="GO" id="GO:0003676">
    <property type="term" value="F:nucleic acid binding"/>
    <property type="evidence" value="ECO:0007669"/>
    <property type="project" value="InterPro"/>
</dbReference>
<feature type="compositionally biased region" description="Low complexity" evidence="2">
    <location>
        <begin position="218"/>
        <end position="232"/>
    </location>
</feature>
<reference evidence="5" key="1">
    <citation type="journal article" date="2017" name="BMC Genomics">
        <title>Gapless genome assembly of Colletotrichum higginsianum reveals chromosome structure and association of transposable elements with secondary metabolite gene clusters.</title>
        <authorList>
            <person name="Dallery J.-F."/>
            <person name="Lapalu N."/>
            <person name="Zampounis A."/>
            <person name="Pigne S."/>
            <person name="Luyten I."/>
            <person name="Amselem J."/>
            <person name="Wittenberg A.H.J."/>
            <person name="Zhou S."/>
            <person name="de Queiroz M.V."/>
            <person name="Robin G.P."/>
            <person name="Auger A."/>
            <person name="Hainaut M."/>
            <person name="Henrissat B."/>
            <person name="Kim K.-T."/>
            <person name="Lee Y.-H."/>
            <person name="Lespinet O."/>
            <person name="Schwartz D.C."/>
            <person name="Thon M.R."/>
            <person name="O'Connell R.J."/>
        </authorList>
    </citation>
    <scope>NUCLEOTIDE SEQUENCE [LARGE SCALE GENOMIC DNA]</scope>
    <source>
        <strain evidence="5">IMI 349063</strain>
    </source>
</reference>
<feature type="compositionally biased region" description="Pro residues" evidence="2">
    <location>
        <begin position="245"/>
        <end position="295"/>
    </location>
</feature>
<feature type="compositionally biased region" description="Basic and acidic residues" evidence="2">
    <location>
        <begin position="716"/>
        <end position="730"/>
    </location>
</feature>
<keyword evidence="5" id="KW-1185">Reference proteome</keyword>
<keyword evidence="1" id="KW-0862">Zinc</keyword>
<feature type="compositionally biased region" description="Low complexity" evidence="2">
    <location>
        <begin position="186"/>
        <end position="203"/>
    </location>
</feature>
<feature type="compositionally biased region" description="Basic and acidic residues" evidence="2">
    <location>
        <begin position="49"/>
        <end position="60"/>
    </location>
</feature>
<dbReference type="KEGG" id="chig:CH63R_13494"/>
<feature type="compositionally biased region" description="Low complexity" evidence="2">
    <location>
        <begin position="641"/>
        <end position="658"/>
    </location>
</feature>
<dbReference type="InterPro" id="IPR001878">
    <property type="entry name" value="Znf_CCHC"/>
</dbReference>
<comment type="caution">
    <text evidence="4">The sequence shown here is derived from an EMBL/GenBank/DDBJ whole genome shotgun (WGS) entry which is preliminary data.</text>
</comment>
<feature type="compositionally biased region" description="Polar residues" evidence="2">
    <location>
        <begin position="679"/>
        <end position="692"/>
    </location>
</feature>
<feature type="compositionally biased region" description="Pro residues" evidence="2">
    <location>
        <begin position="130"/>
        <end position="149"/>
    </location>
</feature>
<evidence type="ECO:0000313" key="5">
    <source>
        <dbReference type="Proteomes" id="UP000092177"/>
    </source>
</evidence>
<gene>
    <name evidence="4" type="ORF">CH63R_13494</name>
</gene>
<dbReference type="VEuPathDB" id="FungiDB:CH63R_13494"/>
<evidence type="ECO:0000313" key="4">
    <source>
        <dbReference type="EMBL" id="OBR02268.1"/>
    </source>
</evidence>
<feature type="compositionally biased region" description="Pro residues" evidence="2">
    <location>
        <begin position="168"/>
        <end position="185"/>
    </location>
</feature>
<feature type="region of interest" description="Disordered" evidence="2">
    <location>
        <begin position="37"/>
        <end position="418"/>
    </location>
</feature>
<evidence type="ECO:0000256" key="2">
    <source>
        <dbReference type="SAM" id="MobiDB-lite"/>
    </source>
</evidence>
<feature type="region of interest" description="Disordered" evidence="2">
    <location>
        <begin position="713"/>
        <end position="747"/>
    </location>
</feature>
<feature type="region of interest" description="Disordered" evidence="2">
    <location>
        <begin position="485"/>
        <end position="701"/>
    </location>
</feature>
<feature type="compositionally biased region" description="Pro residues" evidence="2">
    <location>
        <begin position="86"/>
        <end position="122"/>
    </location>
</feature>
<keyword evidence="1" id="KW-0479">Metal-binding</keyword>